<feature type="compositionally biased region" description="Low complexity" evidence="14">
    <location>
        <begin position="738"/>
        <end position="750"/>
    </location>
</feature>
<name>A0A395GPB4_9EURO</name>
<evidence type="ECO:0000256" key="13">
    <source>
        <dbReference type="PROSITE-ProRule" id="PRU00094"/>
    </source>
</evidence>
<keyword evidence="5" id="KW-0805">Transcription regulation</keyword>
<dbReference type="PRINTS" id="PR00619">
    <property type="entry name" value="GATAZNFINGER"/>
</dbReference>
<feature type="region of interest" description="Disordered" evidence="14">
    <location>
        <begin position="841"/>
        <end position="860"/>
    </location>
</feature>
<proteinExistence type="predicted"/>
<dbReference type="PANTHER" id="PTHR10071:SF281">
    <property type="entry name" value="BOX A-BINDING FACTOR-RELATED"/>
    <property type="match status" value="1"/>
</dbReference>
<keyword evidence="17" id="KW-1185">Reference proteome</keyword>
<dbReference type="GO" id="GO:0008270">
    <property type="term" value="F:zinc ion binding"/>
    <property type="evidence" value="ECO:0007669"/>
    <property type="project" value="UniProtKB-KW"/>
</dbReference>
<dbReference type="Pfam" id="PF00320">
    <property type="entry name" value="GATA"/>
    <property type="match status" value="1"/>
</dbReference>
<dbReference type="SUPFAM" id="SSF57716">
    <property type="entry name" value="Glucocorticoid receptor-like (DNA-binding domain)"/>
    <property type="match status" value="1"/>
</dbReference>
<dbReference type="AlphaFoldDB" id="A0A395GPB4"/>
<keyword evidence="9" id="KW-0804">Transcription</keyword>
<evidence type="ECO:0000313" key="17">
    <source>
        <dbReference type="Proteomes" id="UP000249402"/>
    </source>
</evidence>
<dbReference type="InterPro" id="IPR011420">
    <property type="entry name" value="AreA_N"/>
</dbReference>
<evidence type="ECO:0000256" key="4">
    <source>
        <dbReference type="ARBA" id="ARBA00022833"/>
    </source>
</evidence>
<protein>
    <recommendedName>
        <fullName evidence="12">Nitrogen regulatory protein areA</fullName>
    </recommendedName>
</protein>
<dbReference type="OrthoDB" id="515401at2759"/>
<evidence type="ECO:0000256" key="1">
    <source>
        <dbReference type="ARBA" id="ARBA00004123"/>
    </source>
</evidence>
<feature type="compositionally biased region" description="Polar residues" evidence="14">
    <location>
        <begin position="62"/>
        <end position="72"/>
    </location>
</feature>
<feature type="compositionally biased region" description="Basic and acidic residues" evidence="14">
    <location>
        <begin position="812"/>
        <end position="825"/>
    </location>
</feature>
<feature type="compositionally biased region" description="Polar residues" evidence="14">
    <location>
        <begin position="574"/>
        <end position="591"/>
    </location>
</feature>
<dbReference type="PROSITE" id="PS50114">
    <property type="entry name" value="GATA_ZN_FINGER_2"/>
    <property type="match status" value="1"/>
</dbReference>
<dbReference type="GO" id="GO:0042128">
    <property type="term" value="P:nitrate assimilation"/>
    <property type="evidence" value="ECO:0007669"/>
    <property type="project" value="UniProtKB-KW"/>
</dbReference>
<evidence type="ECO:0000256" key="10">
    <source>
        <dbReference type="ARBA" id="ARBA00023242"/>
    </source>
</evidence>
<evidence type="ECO:0000256" key="3">
    <source>
        <dbReference type="ARBA" id="ARBA00022771"/>
    </source>
</evidence>
<feature type="region of interest" description="Disordered" evidence="14">
    <location>
        <begin position="714"/>
        <end position="836"/>
    </location>
</feature>
<reference evidence="16 17" key="1">
    <citation type="submission" date="2018-02" db="EMBL/GenBank/DDBJ databases">
        <title>The genomes of Aspergillus section Nigri reveals drivers in fungal speciation.</title>
        <authorList>
            <consortium name="DOE Joint Genome Institute"/>
            <person name="Vesth T.C."/>
            <person name="Nybo J."/>
            <person name="Theobald S."/>
            <person name="Brandl J."/>
            <person name="Frisvad J.C."/>
            <person name="Nielsen K.F."/>
            <person name="Lyhne E.K."/>
            <person name="Kogle M.E."/>
            <person name="Kuo A."/>
            <person name="Riley R."/>
            <person name="Clum A."/>
            <person name="Nolan M."/>
            <person name="Lipzen A."/>
            <person name="Salamov A."/>
            <person name="Henrissat B."/>
            <person name="Wiebenga A."/>
            <person name="De vries R.P."/>
            <person name="Grigoriev I.V."/>
            <person name="Mortensen U.H."/>
            <person name="Andersen M.R."/>
            <person name="Baker S.E."/>
        </authorList>
    </citation>
    <scope>NUCLEOTIDE SEQUENCE [LARGE SCALE GENOMIC DNA]</scope>
    <source>
        <strain evidence="16 17">CBS 121593</strain>
    </source>
</reference>
<dbReference type="FunFam" id="3.30.50.10:FF:000007">
    <property type="entry name" value="Nitrogen regulatory AreA, N-terminal"/>
    <property type="match status" value="1"/>
</dbReference>
<dbReference type="VEuPathDB" id="FungiDB:BO80DRAFT_505232"/>
<dbReference type="Proteomes" id="UP000249402">
    <property type="component" value="Unassembled WGS sequence"/>
</dbReference>
<evidence type="ECO:0000256" key="2">
    <source>
        <dbReference type="ARBA" id="ARBA00022723"/>
    </source>
</evidence>
<feature type="compositionally biased region" description="Polar residues" evidence="14">
    <location>
        <begin position="608"/>
        <end position="633"/>
    </location>
</feature>
<dbReference type="STRING" id="1448316.A0A395GPB4"/>
<dbReference type="GO" id="GO:0000122">
    <property type="term" value="P:negative regulation of transcription by RNA polymerase II"/>
    <property type="evidence" value="ECO:0007669"/>
    <property type="project" value="TreeGrafter"/>
</dbReference>
<dbReference type="GO" id="GO:0005634">
    <property type="term" value="C:nucleus"/>
    <property type="evidence" value="ECO:0007669"/>
    <property type="project" value="UniProtKB-SubCell"/>
</dbReference>
<dbReference type="GeneID" id="37229337"/>
<feature type="compositionally biased region" description="Polar residues" evidence="14">
    <location>
        <begin position="13"/>
        <end position="24"/>
    </location>
</feature>
<feature type="region of interest" description="Disordered" evidence="14">
    <location>
        <begin position="452"/>
        <end position="525"/>
    </location>
</feature>
<dbReference type="GO" id="GO:0000981">
    <property type="term" value="F:DNA-binding transcription factor activity, RNA polymerase II-specific"/>
    <property type="evidence" value="ECO:0007669"/>
    <property type="project" value="TreeGrafter"/>
</dbReference>
<keyword evidence="6" id="KW-0534">Nitrate assimilation</keyword>
<comment type="subcellular location">
    <subcellularLocation>
        <location evidence="1">Nucleus</location>
    </subcellularLocation>
</comment>
<evidence type="ECO:0000256" key="11">
    <source>
        <dbReference type="ARBA" id="ARBA00059333"/>
    </source>
</evidence>
<feature type="domain" description="GATA-type" evidence="15">
    <location>
        <begin position="661"/>
        <end position="714"/>
    </location>
</feature>
<dbReference type="EMBL" id="KZ824471">
    <property type="protein sequence ID" value="RAK96687.1"/>
    <property type="molecule type" value="Genomic_DNA"/>
</dbReference>
<organism evidence="16 17">
    <name type="scientific">Aspergillus ibericus CBS 121593</name>
    <dbReference type="NCBI Taxonomy" id="1448316"/>
    <lineage>
        <taxon>Eukaryota</taxon>
        <taxon>Fungi</taxon>
        <taxon>Dikarya</taxon>
        <taxon>Ascomycota</taxon>
        <taxon>Pezizomycotina</taxon>
        <taxon>Eurotiomycetes</taxon>
        <taxon>Eurotiomycetidae</taxon>
        <taxon>Eurotiales</taxon>
        <taxon>Aspergillaceae</taxon>
        <taxon>Aspergillus</taxon>
        <taxon>Aspergillus subgen. Circumdati</taxon>
    </lineage>
</organism>
<feature type="region of interest" description="Disordered" evidence="14">
    <location>
        <begin position="136"/>
        <end position="250"/>
    </location>
</feature>
<dbReference type="GO" id="GO:0000978">
    <property type="term" value="F:RNA polymerase II cis-regulatory region sequence-specific DNA binding"/>
    <property type="evidence" value="ECO:0007669"/>
    <property type="project" value="TreeGrafter"/>
</dbReference>
<feature type="compositionally biased region" description="Low complexity" evidence="14">
    <location>
        <begin position="758"/>
        <end position="794"/>
    </location>
</feature>
<evidence type="ECO:0000259" key="15">
    <source>
        <dbReference type="PROSITE" id="PS50114"/>
    </source>
</evidence>
<dbReference type="Pfam" id="PF08550">
    <property type="entry name" value="GATA_AreA"/>
    <property type="match status" value="1"/>
</dbReference>
<evidence type="ECO:0000256" key="8">
    <source>
        <dbReference type="ARBA" id="ARBA00023159"/>
    </source>
</evidence>
<dbReference type="InterPro" id="IPR039355">
    <property type="entry name" value="Transcription_factor_GATA"/>
</dbReference>
<dbReference type="InterPro" id="IPR013088">
    <property type="entry name" value="Znf_NHR/GATA"/>
</dbReference>
<feature type="region of interest" description="Disordered" evidence="14">
    <location>
        <begin position="1"/>
        <end position="72"/>
    </location>
</feature>
<keyword evidence="8" id="KW-0010">Activator</keyword>
<comment type="function">
    <text evidence="11">Major nitrogen regulatory protein. Positively acting regulatory gene of nitrogen metabolite repression.</text>
</comment>
<keyword evidence="3 13" id="KW-0863">Zinc-finger</keyword>
<dbReference type="RefSeq" id="XP_025571015.1">
    <property type="nucleotide sequence ID" value="XM_025724472.1"/>
</dbReference>
<sequence>MSGLTLGGGGVRPTQSAAFASLQDSADADRRSSTTTTNPLHFPPSSSQLSDDFSFGSPISPADSSNAQDNLLQDSLFPEWKAGPPRGAFDGPDEMQRKDPLATQIWKLYSRTKAQLPNQERMENLTWRMMAMSLKRKERERAQQSRLSARNSLSGPSGIAQLRLSDREATAATTSTTTDLISDPMNLDDFIVPFESPSDHPSPQATKGEATSAAIPIKSRKDQVAESTPVPASFPHPPQDQRRNSEFGYVPRRVRKTSIDDRQFFNLQVPTRKRPAESSPQVPPVSNAMLAHDPDLSGGVPDYTLDASSAFALHHNSHASAHHNHTSPNVPFGLDTYGLSEDPILTSAGPYQTQFTFSPTESPMTSGNPFANLYAHTPVASSLNSTDFFSPPPSGYQSTASTPQPAYDGEHSMFFDMPSVDARTQRRVPNYVSHRTSNLSASLQPRYMFNQSQDQSHHVGNHSSSMHSPGYPIPQPQHVDPSQVLGPSDFSTGASHAAMFSFGADSDNEDDDGNQFSDRAGMPMPGDLDEGPDMNGGMQWDAQFPGSFHSLPGFTAQHRKHVTIGSADMMDTPSEWNQGSSLGRTHGSAASVSEVRNREQDPRRQKIARTTSTPNTAQLLRQSMSANTSHTSPNTPPESGLNSAVPSRPASPGGSKNGEQSSGPTTCTNCFTQTTPLWRRNPEGQPLCNACGLFLKLHGVVRPLSLKTDVIKKRNRSSANSLAVGTSRTSKKSARKNSVQQSTVTTPTSSRAQSGATSSESPPAVPGGSASSRAAGVVPIAAAPPKANPTTSSPGQSRGSSVQMAPKRQRRLEKATDVEAVDDVKSSTSSARSKVVPLAPAMPPAAANPANHSIAGGQGASQEWEWLTMSL</sequence>
<gene>
    <name evidence="16" type="ORF">BO80DRAFT_505232</name>
</gene>
<feature type="region of interest" description="Disordered" evidence="14">
    <location>
        <begin position="77"/>
        <end position="96"/>
    </location>
</feature>
<feature type="compositionally biased region" description="Gly residues" evidence="14">
    <location>
        <begin position="1"/>
        <end position="11"/>
    </location>
</feature>
<keyword evidence="7" id="KW-0238">DNA-binding</keyword>
<dbReference type="PROSITE" id="PS00344">
    <property type="entry name" value="GATA_ZN_FINGER_1"/>
    <property type="match status" value="1"/>
</dbReference>
<evidence type="ECO:0000256" key="12">
    <source>
        <dbReference type="ARBA" id="ARBA00071997"/>
    </source>
</evidence>
<dbReference type="Gene3D" id="3.30.50.10">
    <property type="entry name" value="Erythroid Transcription Factor GATA-1, subunit A"/>
    <property type="match status" value="1"/>
</dbReference>
<evidence type="ECO:0000256" key="7">
    <source>
        <dbReference type="ARBA" id="ARBA00023125"/>
    </source>
</evidence>
<evidence type="ECO:0000256" key="9">
    <source>
        <dbReference type="ARBA" id="ARBA00023163"/>
    </source>
</evidence>
<dbReference type="Pfam" id="PF07573">
    <property type="entry name" value="AreA_N"/>
    <property type="match status" value="1"/>
</dbReference>
<evidence type="ECO:0000256" key="6">
    <source>
        <dbReference type="ARBA" id="ARBA00023063"/>
    </source>
</evidence>
<dbReference type="PANTHER" id="PTHR10071">
    <property type="entry name" value="TRANSCRIPTION FACTOR GATA FAMILY MEMBER"/>
    <property type="match status" value="1"/>
</dbReference>
<feature type="compositionally biased region" description="Basic and acidic residues" evidence="14">
    <location>
        <begin position="595"/>
        <end position="604"/>
    </location>
</feature>
<evidence type="ECO:0000313" key="16">
    <source>
        <dbReference type="EMBL" id="RAK96687.1"/>
    </source>
</evidence>
<dbReference type="InterPro" id="IPR013860">
    <property type="entry name" value="AreA_GATA"/>
</dbReference>
<feature type="region of interest" description="Disordered" evidence="14">
    <location>
        <begin position="569"/>
        <end position="666"/>
    </location>
</feature>
<keyword evidence="10" id="KW-0539">Nucleus</keyword>
<accession>A0A395GPB4</accession>
<dbReference type="CDD" id="cd00202">
    <property type="entry name" value="ZnF_GATA"/>
    <property type="match status" value="1"/>
</dbReference>
<feature type="compositionally biased region" description="Polar residues" evidence="14">
    <location>
        <begin position="33"/>
        <end position="51"/>
    </location>
</feature>
<dbReference type="InterPro" id="IPR000679">
    <property type="entry name" value="Znf_GATA"/>
</dbReference>
<feature type="compositionally biased region" description="Polar residues" evidence="14">
    <location>
        <begin position="717"/>
        <end position="728"/>
    </location>
</feature>
<keyword evidence="2" id="KW-0479">Metal-binding</keyword>
<keyword evidence="4" id="KW-0862">Zinc</keyword>
<feature type="compositionally biased region" description="Polar residues" evidence="14">
    <location>
        <begin position="144"/>
        <end position="155"/>
    </location>
</feature>
<evidence type="ECO:0000256" key="5">
    <source>
        <dbReference type="ARBA" id="ARBA00023015"/>
    </source>
</evidence>
<dbReference type="GO" id="GO:0045944">
    <property type="term" value="P:positive regulation of transcription by RNA polymerase II"/>
    <property type="evidence" value="ECO:0007669"/>
    <property type="project" value="TreeGrafter"/>
</dbReference>
<evidence type="ECO:0000256" key="14">
    <source>
        <dbReference type="SAM" id="MobiDB-lite"/>
    </source>
</evidence>
<dbReference type="SMART" id="SM00401">
    <property type="entry name" value="ZnF_GATA"/>
    <property type="match status" value="1"/>
</dbReference>